<comment type="caution">
    <text evidence="1">The sequence shown here is derived from an EMBL/GenBank/DDBJ whole genome shotgun (WGS) entry which is preliminary data.</text>
</comment>
<dbReference type="InterPro" id="IPR025478">
    <property type="entry name" value="COP23"/>
</dbReference>
<dbReference type="EMBL" id="PVWO01000131">
    <property type="protein sequence ID" value="PSB56350.1"/>
    <property type="molecule type" value="Genomic_DNA"/>
</dbReference>
<reference evidence="1 2" key="1">
    <citation type="submission" date="2018-03" db="EMBL/GenBank/DDBJ databases">
        <title>The ancient ancestry and fast evolution of plastids.</title>
        <authorList>
            <person name="Moore K.R."/>
            <person name="Magnabosco C."/>
            <person name="Momper L."/>
            <person name="Gold D.A."/>
            <person name="Bosak T."/>
            <person name="Fournier G.P."/>
        </authorList>
    </citation>
    <scope>NUCLEOTIDE SEQUENCE [LARGE SCALE GENOMIC DNA]</scope>
    <source>
        <strain evidence="1 2">CCALA 037</strain>
    </source>
</reference>
<proteinExistence type="predicted"/>
<dbReference type="OrthoDB" id="490444at2"/>
<accession>A0A2T1GFM1</accession>
<organism evidence="1 2">
    <name type="scientific">Chamaesiphon polymorphus CCALA 037</name>
    <dbReference type="NCBI Taxonomy" id="2107692"/>
    <lineage>
        <taxon>Bacteria</taxon>
        <taxon>Bacillati</taxon>
        <taxon>Cyanobacteriota</taxon>
        <taxon>Cyanophyceae</taxon>
        <taxon>Gomontiellales</taxon>
        <taxon>Chamaesiphonaceae</taxon>
        <taxon>Chamaesiphon</taxon>
    </lineage>
</organism>
<name>A0A2T1GFM1_9CYAN</name>
<protein>
    <submittedName>
        <fullName evidence="1">Uncharacterized protein</fullName>
    </submittedName>
</protein>
<evidence type="ECO:0000313" key="1">
    <source>
        <dbReference type="EMBL" id="PSB56350.1"/>
    </source>
</evidence>
<gene>
    <name evidence="1" type="ORF">C7B77_12215</name>
</gene>
<evidence type="ECO:0000313" key="2">
    <source>
        <dbReference type="Proteomes" id="UP000238937"/>
    </source>
</evidence>
<dbReference type="Pfam" id="PF14218">
    <property type="entry name" value="COP23"/>
    <property type="match status" value="1"/>
</dbReference>
<dbReference type="AlphaFoldDB" id="A0A2T1GFM1"/>
<keyword evidence="2" id="KW-1185">Reference proteome</keyword>
<sequence>MKILKLKARLLGMTVTLGSIFLLPMLLLPASSQTLPTTTFACIKKGNEPVTVARRGDRITSPMITWRDKTWGSYTPERRCQIVSQRLTQAVAGSGKLSSLDMTHGLVNSIPVVCYITKKSEKCNSGNILFSLKASERGQEQKIINELLNFSKLGSGSGTVRGGSTVPSMTPKTYGDAIENAFSVANPNDTDDIK</sequence>
<dbReference type="Proteomes" id="UP000238937">
    <property type="component" value="Unassembled WGS sequence"/>
</dbReference>